<dbReference type="EMBL" id="HBJA01093301">
    <property type="protein sequence ID" value="CAE0821226.1"/>
    <property type="molecule type" value="Transcribed_RNA"/>
</dbReference>
<feature type="compositionally biased region" description="Polar residues" evidence="1">
    <location>
        <begin position="1"/>
        <end position="21"/>
    </location>
</feature>
<gene>
    <name evidence="2" type="ORF">EGYM00163_LOCUS32398</name>
</gene>
<evidence type="ECO:0000256" key="1">
    <source>
        <dbReference type="SAM" id="MobiDB-lite"/>
    </source>
</evidence>
<evidence type="ECO:0000313" key="2">
    <source>
        <dbReference type="EMBL" id="CAE0821226.1"/>
    </source>
</evidence>
<feature type="compositionally biased region" description="Basic and acidic residues" evidence="1">
    <location>
        <begin position="94"/>
        <end position="103"/>
    </location>
</feature>
<name>A0A7S4G0F2_9EUGL</name>
<protein>
    <submittedName>
        <fullName evidence="2">Uncharacterized protein</fullName>
    </submittedName>
</protein>
<reference evidence="2" key="1">
    <citation type="submission" date="2021-01" db="EMBL/GenBank/DDBJ databases">
        <authorList>
            <person name="Corre E."/>
            <person name="Pelletier E."/>
            <person name="Niang G."/>
            <person name="Scheremetjew M."/>
            <person name="Finn R."/>
            <person name="Kale V."/>
            <person name="Holt S."/>
            <person name="Cochrane G."/>
            <person name="Meng A."/>
            <person name="Brown T."/>
            <person name="Cohen L."/>
        </authorList>
    </citation>
    <scope>NUCLEOTIDE SEQUENCE</scope>
    <source>
        <strain evidence="2">CCMP1594</strain>
    </source>
</reference>
<feature type="region of interest" description="Disordered" evidence="1">
    <location>
        <begin position="94"/>
        <end position="120"/>
    </location>
</feature>
<proteinExistence type="predicted"/>
<sequence>MSNASSSARTDSPMLTPSHVPSSERRGPSPDSNALMRHQQEELERLTGLIQQDDRVDAATQMLVMMLQVQNSNLIRRLNLYRKEAQQLRALVRSEDGTPRDTDAPLVPFVEPPDQEARQEPTITSCKRVHFYEGVDHCMHRLRGSLFDLRREVKRQMEKSCDFIASFKQPLAQCIADIDDDMYALCQDLAKCKALYANAAFHAAVKHSAPNSHDCGDWAAWGPD</sequence>
<feature type="region of interest" description="Disordered" evidence="1">
    <location>
        <begin position="1"/>
        <end position="33"/>
    </location>
</feature>
<dbReference type="AlphaFoldDB" id="A0A7S4G0F2"/>
<organism evidence="2">
    <name type="scientific">Eutreptiella gymnastica</name>
    <dbReference type="NCBI Taxonomy" id="73025"/>
    <lineage>
        <taxon>Eukaryota</taxon>
        <taxon>Discoba</taxon>
        <taxon>Euglenozoa</taxon>
        <taxon>Euglenida</taxon>
        <taxon>Spirocuta</taxon>
        <taxon>Euglenophyceae</taxon>
        <taxon>Eutreptiales</taxon>
        <taxon>Eutreptiaceae</taxon>
        <taxon>Eutreptiella</taxon>
    </lineage>
</organism>
<accession>A0A7S4G0F2</accession>